<proteinExistence type="predicted"/>
<keyword evidence="2" id="KW-1185">Reference proteome</keyword>
<dbReference type="EMBL" id="JACEFO010002487">
    <property type="protein sequence ID" value="KAF8657696.1"/>
    <property type="molecule type" value="Genomic_DNA"/>
</dbReference>
<dbReference type="Proteomes" id="UP000636709">
    <property type="component" value="Unassembled WGS sequence"/>
</dbReference>
<accession>A0A835E270</accession>
<evidence type="ECO:0000313" key="2">
    <source>
        <dbReference type="Proteomes" id="UP000636709"/>
    </source>
</evidence>
<dbReference type="AlphaFoldDB" id="A0A835E270"/>
<protein>
    <submittedName>
        <fullName evidence="1">Uncharacterized protein</fullName>
    </submittedName>
</protein>
<organism evidence="1 2">
    <name type="scientific">Digitaria exilis</name>
    <dbReference type="NCBI Taxonomy" id="1010633"/>
    <lineage>
        <taxon>Eukaryota</taxon>
        <taxon>Viridiplantae</taxon>
        <taxon>Streptophyta</taxon>
        <taxon>Embryophyta</taxon>
        <taxon>Tracheophyta</taxon>
        <taxon>Spermatophyta</taxon>
        <taxon>Magnoliopsida</taxon>
        <taxon>Liliopsida</taxon>
        <taxon>Poales</taxon>
        <taxon>Poaceae</taxon>
        <taxon>PACMAD clade</taxon>
        <taxon>Panicoideae</taxon>
        <taxon>Panicodae</taxon>
        <taxon>Paniceae</taxon>
        <taxon>Anthephorinae</taxon>
        <taxon>Digitaria</taxon>
    </lineage>
</organism>
<name>A0A835E270_9POAL</name>
<comment type="caution">
    <text evidence="1">The sequence shown here is derived from an EMBL/GenBank/DDBJ whole genome shotgun (WGS) entry which is preliminary data.</text>
</comment>
<gene>
    <name evidence="1" type="ORF">HU200_059852</name>
</gene>
<sequence length="85" mass="9667">MALFHRPFPFQIVVATRGWPLHEGVGRILRSDIVESVLPWWCLPVVVPLAFGQMMRRCVRMRLVRLHGPPSTFQLPPSSSDDATC</sequence>
<reference evidence="1" key="1">
    <citation type="submission" date="2020-07" db="EMBL/GenBank/DDBJ databases">
        <title>Genome sequence and genetic diversity analysis of an under-domesticated orphan crop, white fonio (Digitaria exilis).</title>
        <authorList>
            <person name="Bennetzen J.L."/>
            <person name="Chen S."/>
            <person name="Ma X."/>
            <person name="Wang X."/>
            <person name="Yssel A.E.J."/>
            <person name="Chaluvadi S.R."/>
            <person name="Johnson M."/>
            <person name="Gangashetty P."/>
            <person name="Hamidou F."/>
            <person name="Sanogo M.D."/>
            <person name="Zwaenepoel A."/>
            <person name="Wallace J."/>
            <person name="Van De Peer Y."/>
            <person name="Van Deynze A."/>
        </authorList>
    </citation>
    <scope>NUCLEOTIDE SEQUENCE</scope>
    <source>
        <tissue evidence="1">Leaves</tissue>
    </source>
</reference>
<evidence type="ECO:0000313" key="1">
    <source>
        <dbReference type="EMBL" id="KAF8657696.1"/>
    </source>
</evidence>